<keyword evidence="2" id="KW-1185">Reference proteome</keyword>
<reference evidence="1" key="1">
    <citation type="submission" date="2022-10" db="EMBL/GenBank/DDBJ databases">
        <title>Rhodococcus sp.75.</title>
        <authorList>
            <person name="Sun M."/>
        </authorList>
    </citation>
    <scope>NUCLEOTIDE SEQUENCE</scope>
    <source>
        <strain evidence="1">75</strain>
    </source>
</reference>
<dbReference type="Proteomes" id="UP001164965">
    <property type="component" value="Chromosome"/>
</dbReference>
<evidence type="ECO:0000313" key="1">
    <source>
        <dbReference type="EMBL" id="UZJ24039.1"/>
    </source>
</evidence>
<dbReference type="EMBL" id="CP110615">
    <property type="protein sequence ID" value="UZJ24039.1"/>
    <property type="molecule type" value="Genomic_DNA"/>
</dbReference>
<organism evidence="1 2">
    <name type="scientific">Rhodococcus antarcticus</name>
    <dbReference type="NCBI Taxonomy" id="2987751"/>
    <lineage>
        <taxon>Bacteria</taxon>
        <taxon>Bacillati</taxon>
        <taxon>Actinomycetota</taxon>
        <taxon>Actinomycetes</taxon>
        <taxon>Mycobacteriales</taxon>
        <taxon>Nocardiaceae</taxon>
        <taxon>Rhodococcus</taxon>
    </lineage>
</organism>
<dbReference type="Pfam" id="PF14030">
    <property type="entry name" value="DUF4245"/>
    <property type="match status" value="1"/>
</dbReference>
<proteinExistence type="predicted"/>
<dbReference type="InterPro" id="IPR025339">
    <property type="entry name" value="DUF4245"/>
</dbReference>
<protein>
    <submittedName>
        <fullName evidence="1">DUF4245 domain-containing protein</fullName>
    </submittedName>
</protein>
<evidence type="ECO:0000313" key="2">
    <source>
        <dbReference type="Proteomes" id="UP001164965"/>
    </source>
</evidence>
<sequence>MPADKPRHLQNSHDLILSIVPLVLISLALAGLARGCSFSPGGPTAAPPPTVDSAQIYIDDAAAESYPIREPAMPDGWVANSSSNAKIGGTAGGTVVRVGYITSGGSYLKLAQSSATVQQLVPEEVDTLDGSSASGSMVVGGATWDVYAKKGSESAWVSDLGPVRLLITGSGSDAEFAQLATAVLAQPPLVG</sequence>
<dbReference type="RefSeq" id="WP_265382146.1">
    <property type="nucleotide sequence ID" value="NZ_CP110615.1"/>
</dbReference>
<name>A0ABY6NXB7_9NOCA</name>
<accession>A0ABY6NXB7</accession>
<gene>
    <name evidence="1" type="ORF">RHODO2019_12720</name>
</gene>